<evidence type="ECO:0000313" key="2">
    <source>
        <dbReference type="WBParaSite" id="PDA_v2.g19175.t1"/>
    </source>
</evidence>
<dbReference type="WBParaSite" id="PDA_v2.g19175.t1">
    <property type="protein sequence ID" value="PDA_v2.g19175.t1"/>
    <property type="gene ID" value="PDA_v2.g19175"/>
</dbReference>
<name>A0A914PME1_9BILA</name>
<dbReference type="Proteomes" id="UP000887578">
    <property type="component" value="Unplaced"/>
</dbReference>
<keyword evidence="1" id="KW-1185">Reference proteome</keyword>
<sequence length="108" mass="12325">MKKPRYHILTQFSEDEPFGKLQLLKSGRVVLRVGNRVFDVCTSTQNHDTHVGAIFEHETIEEKSRASTNTNENRAAAAPSNNHQDNLFLIGKIEYFFTASESYCLCFN</sequence>
<organism evidence="1 2">
    <name type="scientific">Panagrolaimus davidi</name>
    <dbReference type="NCBI Taxonomy" id="227884"/>
    <lineage>
        <taxon>Eukaryota</taxon>
        <taxon>Metazoa</taxon>
        <taxon>Ecdysozoa</taxon>
        <taxon>Nematoda</taxon>
        <taxon>Chromadorea</taxon>
        <taxon>Rhabditida</taxon>
        <taxon>Tylenchina</taxon>
        <taxon>Panagrolaimomorpha</taxon>
        <taxon>Panagrolaimoidea</taxon>
        <taxon>Panagrolaimidae</taxon>
        <taxon>Panagrolaimus</taxon>
    </lineage>
</organism>
<dbReference type="AlphaFoldDB" id="A0A914PME1"/>
<proteinExistence type="predicted"/>
<evidence type="ECO:0000313" key="1">
    <source>
        <dbReference type="Proteomes" id="UP000887578"/>
    </source>
</evidence>
<protein>
    <submittedName>
        <fullName evidence="2">Uncharacterized protein</fullName>
    </submittedName>
</protein>
<accession>A0A914PME1</accession>
<reference evidence="2" key="1">
    <citation type="submission" date="2022-11" db="UniProtKB">
        <authorList>
            <consortium name="WormBaseParasite"/>
        </authorList>
    </citation>
    <scope>IDENTIFICATION</scope>
</reference>